<comment type="caution">
    <text evidence="1">The sequence shown here is derived from an EMBL/GenBank/DDBJ whole genome shotgun (WGS) entry which is preliminary data.</text>
</comment>
<name>A0A5J4UYG8_9EUKA</name>
<dbReference type="AlphaFoldDB" id="A0A5J4UYG8"/>
<dbReference type="EMBL" id="SNRW01011391">
    <property type="protein sequence ID" value="KAA6375223.1"/>
    <property type="molecule type" value="Genomic_DNA"/>
</dbReference>
<evidence type="ECO:0000313" key="1">
    <source>
        <dbReference type="EMBL" id="KAA6375223.1"/>
    </source>
</evidence>
<reference evidence="1 2" key="1">
    <citation type="submission" date="2019-03" db="EMBL/GenBank/DDBJ databases">
        <title>Single cell metagenomics reveals metabolic interactions within the superorganism composed of flagellate Streblomastix strix and complex community of Bacteroidetes bacteria on its surface.</title>
        <authorList>
            <person name="Treitli S.C."/>
            <person name="Kolisko M."/>
            <person name="Husnik F."/>
            <person name="Keeling P."/>
            <person name="Hampl V."/>
        </authorList>
    </citation>
    <scope>NUCLEOTIDE SEQUENCE [LARGE SCALE GENOMIC DNA]</scope>
    <source>
        <strain evidence="1">ST1C</strain>
    </source>
</reference>
<organism evidence="1 2">
    <name type="scientific">Streblomastix strix</name>
    <dbReference type="NCBI Taxonomy" id="222440"/>
    <lineage>
        <taxon>Eukaryota</taxon>
        <taxon>Metamonada</taxon>
        <taxon>Preaxostyla</taxon>
        <taxon>Oxymonadida</taxon>
        <taxon>Streblomastigidae</taxon>
        <taxon>Streblomastix</taxon>
    </lineage>
</organism>
<proteinExistence type="predicted"/>
<accession>A0A5J4UYG8</accession>
<dbReference type="Proteomes" id="UP000324800">
    <property type="component" value="Unassembled WGS sequence"/>
</dbReference>
<gene>
    <name evidence="1" type="ORF">EZS28_029247</name>
</gene>
<protein>
    <submittedName>
        <fullName evidence="1">Uncharacterized protein</fullName>
    </submittedName>
</protein>
<sequence length="93" mass="10732">MTLSNNRVSKARANDIARYLASNPGHDKERVNQVSRQIGEITRQGVTNYYSRHHWRYCNDLLSSHLLISPLAHQKCVSQPELKWKQGENSLES</sequence>
<evidence type="ECO:0000313" key="2">
    <source>
        <dbReference type="Proteomes" id="UP000324800"/>
    </source>
</evidence>